<dbReference type="FunFam" id="1.10.510.10:FF:000571">
    <property type="entry name" value="Maternal embryonic leucine zipper kinase"/>
    <property type="match status" value="1"/>
</dbReference>
<dbReference type="SMART" id="SM00220">
    <property type="entry name" value="S_TKc"/>
    <property type="match status" value="1"/>
</dbReference>
<reference evidence="13 14" key="1">
    <citation type="journal article" date="2023" name="Arcadia Sci">
        <title>De novo assembly of a long-read Amblyomma americanum tick genome.</title>
        <authorList>
            <person name="Chou S."/>
            <person name="Poskanzer K.E."/>
            <person name="Rollins M."/>
            <person name="Thuy-Boun P.S."/>
        </authorList>
    </citation>
    <scope>NUCLEOTIDE SEQUENCE [LARGE SCALE GENOMIC DNA]</scope>
    <source>
        <strain evidence="13">F_SG_1</strain>
        <tissue evidence="13">Salivary glands</tissue>
    </source>
</reference>
<dbReference type="PANTHER" id="PTHR24346">
    <property type="entry name" value="MAP/MICROTUBULE AFFINITY-REGULATING KINASE"/>
    <property type="match status" value="1"/>
</dbReference>
<keyword evidence="6 9" id="KW-0067">ATP-binding</keyword>
<comment type="similarity">
    <text evidence="10">Belongs to the protein kinase superfamily.</text>
</comment>
<dbReference type="InterPro" id="IPR049571">
    <property type="entry name" value="NIM1K_STKc"/>
</dbReference>
<feature type="region of interest" description="Disordered" evidence="11">
    <location>
        <begin position="450"/>
        <end position="479"/>
    </location>
</feature>
<evidence type="ECO:0000256" key="7">
    <source>
        <dbReference type="ARBA" id="ARBA00047899"/>
    </source>
</evidence>
<sequence length="500" mass="54721">MLRQKAIMPAARVSPADEPPVAWTADRRVTAGADGLGPPASPSDTPPPNGHHRNNASSSSNSHRTSDTGTKAPCPVTPKTAATPDWSPATTVTSGGATPYQRLLDALTHDNRWQKDVALGRRVGFYRFRGELGTGNFSQVKVAVHCLVKEKVAVKILDKSKMDAKTQRMLAREIASMEALHHPHVIRLYEVIETLSRVHLALEFAPGGELFQKITSDGRYTEEDARVVFAQVASAINHMHERNIVHRDIKAENVFIAGHNLVKVGDFGFSTQLRSRDEALGTFCGSPPYAAPELFRDESYAGPGVDVWALGVLLYFVVTACMPFRAQTVAALKKLILEGNYAIPEYLSESCKKLIASILQVCPQDRPTVADIGRSEWLRSQRLPEGYPRYNMFPTLDPDALVSEEELEARTHLRELGIDDELMRDCADKGARSAVTGAYRIVLHKIQTAPPPTLDNVDSESAGTATGTPSPGTHKADRISLGTDRLFSVKNRKSKACVML</sequence>
<protein>
    <recommendedName>
        <fullName evidence="1">non-specific serine/threonine protein kinase</fullName>
        <ecNumber evidence="1">2.7.11.1</ecNumber>
    </recommendedName>
</protein>
<evidence type="ECO:0000256" key="3">
    <source>
        <dbReference type="ARBA" id="ARBA00022679"/>
    </source>
</evidence>
<dbReference type="AlphaFoldDB" id="A0AAQ4D4M8"/>
<evidence type="ECO:0000256" key="4">
    <source>
        <dbReference type="ARBA" id="ARBA00022741"/>
    </source>
</evidence>
<dbReference type="Proteomes" id="UP001321473">
    <property type="component" value="Unassembled WGS sequence"/>
</dbReference>
<keyword evidence="2 10" id="KW-0723">Serine/threonine-protein kinase</keyword>
<dbReference type="Pfam" id="PF00069">
    <property type="entry name" value="Pkinase"/>
    <property type="match status" value="1"/>
</dbReference>
<feature type="binding site" evidence="9">
    <location>
        <position position="155"/>
    </location>
    <ligand>
        <name>ATP</name>
        <dbReference type="ChEBI" id="CHEBI:30616"/>
    </ligand>
</feature>
<feature type="region of interest" description="Disordered" evidence="11">
    <location>
        <begin position="1"/>
        <end position="95"/>
    </location>
</feature>
<dbReference type="CDD" id="cd14075">
    <property type="entry name" value="STKc_NIM1"/>
    <property type="match status" value="1"/>
</dbReference>
<dbReference type="InterPro" id="IPR000719">
    <property type="entry name" value="Prot_kinase_dom"/>
</dbReference>
<dbReference type="GO" id="GO:0050321">
    <property type="term" value="F:tau-protein kinase activity"/>
    <property type="evidence" value="ECO:0007669"/>
    <property type="project" value="TreeGrafter"/>
</dbReference>
<evidence type="ECO:0000259" key="12">
    <source>
        <dbReference type="PROSITE" id="PS50011"/>
    </source>
</evidence>
<dbReference type="FunFam" id="3.30.200.20:FF:000003">
    <property type="entry name" value="Non-specific serine/threonine protein kinase"/>
    <property type="match status" value="1"/>
</dbReference>
<dbReference type="GO" id="GO:0000226">
    <property type="term" value="P:microtubule cytoskeleton organization"/>
    <property type="evidence" value="ECO:0007669"/>
    <property type="project" value="TreeGrafter"/>
</dbReference>
<evidence type="ECO:0000313" key="13">
    <source>
        <dbReference type="EMBL" id="KAK8757418.1"/>
    </source>
</evidence>
<keyword evidence="4 9" id="KW-0547">Nucleotide-binding</keyword>
<comment type="catalytic activity">
    <reaction evidence="7">
        <text>L-threonyl-[protein] + ATP = O-phospho-L-threonyl-[protein] + ADP + H(+)</text>
        <dbReference type="Rhea" id="RHEA:46608"/>
        <dbReference type="Rhea" id="RHEA-COMP:11060"/>
        <dbReference type="Rhea" id="RHEA-COMP:11605"/>
        <dbReference type="ChEBI" id="CHEBI:15378"/>
        <dbReference type="ChEBI" id="CHEBI:30013"/>
        <dbReference type="ChEBI" id="CHEBI:30616"/>
        <dbReference type="ChEBI" id="CHEBI:61977"/>
        <dbReference type="ChEBI" id="CHEBI:456216"/>
        <dbReference type="EC" id="2.7.11.1"/>
    </reaction>
</comment>
<feature type="compositionally biased region" description="Low complexity" evidence="11">
    <location>
        <begin position="461"/>
        <end position="473"/>
    </location>
</feature>
<dbReference type="InterPro" id="IPR011009">
    <property type="entry name" value="Kinase-like_dom_sf"/>
</dbReference>
<evidence type="ECO:0000256" key="9">
    <source>
        <dbReference type="PROSITE-ProRule" id="PRU10141"/>
    </source>
</evidence>
<dbReference type="GO" id="GO:0005737">
    <property type="term" value="C:cytoplasm"/>
    <property type="evidence" value="ECO:0007669"/>
    <property type="project" value="TreeGrafter"/>
</dbReference>
<dbReference type="GO" id="GO:0035556">
    <property type="term" value="P:intracellular signal transduction"/>
    <property type="evidence" value="ECO:0007669"/>
    <property type="project" value="TreeGrafter"/>
</dbReference>
<evidence type="ECO:0000256" key="1">
    <source>
        <dbReference type="ARBA" id="ARBA00012513"/>
    </source>
</evidence>
<dbReference type="PROSITE" id="PS00107">
    <property type="entry name" value="PROTEIN_KINASE_ATP"/>
    <property type="match status" value="1"/>
</dbReference>
<dbReference type="GO" id="GO:0005524">
    <property type="term" value="F:ATP binding"/>
    <property type="evidence" value="ECO:0007669"/>
    <property type="project" value="UniProtKB-UniRule"/>
</dbReference>
<organism evidence="13 14">
    <name type="scientific">Amblyomma americanum</name>
    <name type="common">Lone star tick</name>
    <dbReference type="NCBI Taxonomy" id="6943"/>
    <lineage>
        <taxon>Eukaryota</taxon>
        <taxon>Metazoa</taxon>
        <taxon>Ecdysozoa</taxon>
        <taxon>Arthropoda</taxon>
        <taxon>Chelicerata</taxon>
        <taxon>Arachnida</taxon>
        <taxon>Acari</taxon>
        <taxon>Parasitiformes</taxon>
        <taxon>Ixodida</taxon>
        <taxon>Ixodoidea</taxon>
        <taxon>Ixodidae</taxon>
        <taxon>Amblyomminae</taxon>
        <taxon>Amblyomma</taxon>
    </lineage>
</organism>
<comment type="catalytic activity">
    <reaction evidence="8">
        <text>L-seryl-[protein] + ATP = O-phospho-L-seryl-[protein] + ADP + H(+)</text>
        <dbReference type="Rhea" id="RHEA:17989"/>
        <dbReference type="Rhea" id="RHEA-COMP:9863"/>
        <dbReference type="Rhea" id="RHEA-COMP:11604"/>
        <dbReference type="ChEBI" id="CHEBI:15378"/>
        <dbReference type="ChEBI" id="CHEBI:29999"/>
        <dbReference type="ChEBI" id="CHEBI:30616"/>
        <dbReference type="ChEBI" id="CHEBI:83421"/>
        <dbReference type="ChEBI" id="CHEBI:456216"/>
        <dbReference type="EC" id="2.7.11.1"/>
    </reaction>
</comment>
<dbReference type="PROSITE" id="PS50011">
    <property type="entry name" value="PROTEIN_KINASE_DOM"/>
    <property type="match status" value="1"/>
</dbReference>
<evidence type="ECO:0000256" key="8">
    <source>
        <dbReference type="ARBA" id="ARBA00048679"/>
    </source>
</evidence>
<gene>
    <name evidence="13" type="ORF">V5799_004953</name>
</gene>
<proteinExistence type="inferred from homology"/>
<evidence type="ECO:0000313" key="14">
    <source>
        <dbReference type="Proteomes" id="UP001321473"/>
    </source>
</evidence>
<keyword evidence="5" id="KW-0418">Kinase</keyword>
<evidence type="ECO:0000256" key="10">
    <source>
        <dbReference type="RuleBase" id="RU000304"/>
    </source>
</evidence>
<accession>A0AAQ4D4M8</accession>
<evidence type="ECO:0000256" key="5">
    <source>
        <dbReference type="ARBA" id="ARBA00022777"/>
    </source>
</evidence>
<feature type="compositionally biased region" description="Pro residues" evidence="11">
    <location>
        <begin position="39"/>
        <end position="49"/>
    </location>
</feature>
<keyword evidence="3" id="KW-0808">Transferase</keyword>
<dbReference type="EC" id="2.7.11.1" evidence="1"/>
<evidence type="ECO:0000256" key="2">
    <source>
        <dbReference type="ARBA" id="ARBA00022527"/>
    </source>
</evidence>
<feature type="domain" description="Protein kinase" evidence="12">
    <location>
        <begin position="126"/>
        <end position="378"/>
    </location>
</feature>
<evidence type="ECO:0000256" key="6">
    <source>
        <dbReference type="ARBA" id="ARBA00022840"/>
    </source>
</evidence>
<dbReference type="InterPro" id="IPR017441">
    <property type="entry name" value="Protein_kinase_ATP_BS"/>
</dbReference>
<dbReference type="PROSITE" id="PS00108">
    <property type="entry name" value="PROTEIN_KINASE_ST"/>
    <property type="match status" value="1"/>
</dbReference>
<dbReference type="PANTHER" id="PTHR24346:SF49">
    <property type="entry name" value="NIM1 SERINE_THREONINE PROTEIN KINASE"/>
    <property type="match status" value="1"/>
</dbReference>
<evidence type="ECO:0000256" key="11">
    <source>
        <dbReference type="SAM" id="MobiDB-lite"/>
    </source>
</evidence>
<dbReference type="InterPro" id="IPR008271">
    <property type="entry name" value="Ser/Thr_kinase_AS"/>
</dbReference>
<dbReference type="EMBL" id="JARKHS020035220">
    <property type="protein sequence ID" value="KAK8757418.1"/>
    <property type="molecule type" value="Genomic_DNA"/>
</dbReference>
<keyword evidence="14" id="KW-1185">Reference proteome</keyword>
<comment type="caution">
    <text evidence="13">The sequence shown here is derived from an EMBL/GenBank/DDBJ whole genome shotgun (WGS) entry which is preliminary data.</text>
</comment>
<name>A0AAQ4D4M8_AMBAM</name>
<dbReference type="SUPFAM" id="SSF56112">
    <property type="entry name" value="Protein kinase-like (PK-like)"/>
    <property type="match status" value="1"/>
</dbReference>
<dbReference type="Gene3D" id="1.10.510.10">
    <property type="entry name" value="Transferase(Phosphotransferase) domain 1"/>
    <property type="match status" value="1"/>
</dbReference>